<dbReference type="InterPro" id="IPR029787">
    <property type="entry name" value="Nucleotide_cyclase"/>
</dbReference>
<dbReference type="SUPFAM" id="SSF55073">
    <property type="entry name" value="Nucleotide cyclase"/>
    <property type="match status" value="1"/>
</dbReference>
<accession>A0A2T4UJ90</accession>
<sequence length="111" mass="11838">MHAGKFLGDGVLFFSADPDRLLDATVQAVAVLGEQTALRAGAGVARGAVIRHAGDWFGTPVNLASRLGELAGPDEVLVDQDALPDGRTPRTWRWARPRGLSEERRVGVLVP</sequence>
<dbReference type="AlphaFoldDB" id="A0A2T4UJ90"/>
<gene>
    <name evidence="1" type="ORF">C7Y72_06180</name>
</gene>
<keyword evidence="2" id="KW-1185">Reference proteome</keyword>
<dbReference type="Proteomes" id="UP000240739">
    <property type="component" value="Unassembled WGS sequence"/>
</dbReference>
<evidence type="ECO:0008006" key="3">
    <source>
        <dbReference type="Google" id="ProtNLM"/>
    </source>
</evidence>
<evidence type="ECO:0000313" key="2">
    <source>
        <dbReference type="Proteomes" id="UP000240739"/>
    </source>
</evidence>
<dbReference type="Gene3D" id="3.30.70.1230">
    <property type="entry name" value="Nucleotide cyclase"/>
    <property type="match status" value="1"/>
</dbReference>
<comment type="caution">
    <text evidence="1">The sequence shown here is derived from an EMBL/GenBank/DDBJ whole genome shotgun (WGS) entry which is preliminary data.</text>
</comment>
<name>A0A2T4UJ90_9ACTN</name>
<dbReference type="EMBL" id="PYYB01000001">
    <property type="protein sequence ID" value="PTL59267.1"/>
    <property type="molecule type" value="Genomic_DNA"/>
</dbReference>
<evidence type="ECO:0000313" key="1">
    <source>
        <dbReference type="EMBL" id="PTL59267.1"/>
    </source>
</evidence>
<protein>
    <recommendedName>
        <fullName evidence="3">Guanylate cyclase domain-containing protein</fullName>
    </recommendedName>
</protein>
<proteinExistence type="predicted"/>
<reference evidence="1 2" key="1">
    <citation type="submission" date="2018-03" db="EMBL/GenBank/DDBJ databases">
        <title>Aquarubrobacter algicola gen. nov., sp. nov., a novel actinobacterium isolated from shallow eutrophic lake during the end of cyanobacterial harmful algal blooms.</title>
        <authorList>
            <person name="Chun S.J."/>
        </authorList>
    </citation>
    <scope>NUCLEOTIDE SEQUENCE [LARGE SCALE GENOMIC DNA]</scope>
    <source>
        <strain evidence="1 2">Seoho-28</strain>
    </source>
</reference>
<organism evidence="1 2">
    <name type="scientific">Paraconexibacter algicola</name>
    <dbReference type="NCBI Taxonomy" id="2133960"/>
    <lineage>
        <taxon>Bacteria</taxon>
        <taxon>Bacillati</taxon>
        <taxon>Actinomycetota</taxon>
        <taxon>Thermoleophilia</taxon>
        <taxon>Solirubrobacterales</taxon>
        <taxon>Paraconexibacteraceae</taxon>
        <taxon>Paraconexibacter</taxon>
    </lineage>
</organism>